<dbReference type="EMBL" id="MWBQ01000127">
    <property type="protein sequence ID" value="OQA56111.1"/>
    <property type="molecule type" value="Genomic_DNA"/>
</dbReference>
<accession>A0A1V5SPG5</accession>
<reference evidence="1" key="1">
    <citation type="submission" date="2017-02" db="EMBL/GenBank/DDBJ databases">
        <title>Delving into the versatile metabolic prowess of the omnipresent phylum Bacteroidetes.</title>
        <authorList>
            <person name="Nobu M.K."/>
            <person name="Mei R."/>
            <person name="Narihiro T."/>
            <person name="Kuroda K."/>
            <person name="Liu W.-T."/>
        </authorList>
    </citation>
    <scope>NUCLEOTIDE SEQUENCE</scope>
    <source>
        <strain evidence="1">ADurb.Bin276</strain>
    </source>
</reference>
<sequence>MGLGEVLFVVDQGDEVGEGGLVVDVKDQGDEFPDGLCLGKKGFDSGGKG</sequence>
<proteinExistence type="predicted"/>
<evidence type="ECO:0000313" key="1">
    <source>
        <dbReference type="EMBL" id="OQA56111.1"/>
    </source>
</evidence>
<dbReference type="AlphaFoldDB" id="A0A1V5SPG5"/>
<comment type="caution">
    <text evidence="1">The sequence shown here is derived from an EMBL/GenBank/DDBJ whole genome shotgun (WGS) entry which is preliminary data.</text>
</comment>
<name>A0A1V5SPG5_9BACT</name>
<dbReference type="Proteomes" id="UP000485569">
    <property type="component" value="Unassembled WGS sequence"/>
</dbReference>
<organism evidence="1">
    <name type="scientific">Candidatus Atribacter allofermentans</name>
    <dbReference type="NCBI Taxonomy" id="1852833"/>
    <lineage>
        <taxon>Bacteria</taxon>
        <taxon>Pseudomonadati</taxon>
        <taxon>Atribacterota</taxon>
        <taxon>Atribacteria</taxon>
        <taxon>Atribacterales</taxon>
        <taxon>Atribacteraceae</taxon>
        <taxon>Atribacter</taxon>
    </lineage>
</organism>
<gene>
    <name evidence="1" type="ORF">BWY41_01554</name>
</gene>
<protein>
    <submittedName>
        <fullName evidence="1">Uncharacterized protein</fullName>
    </submittedName>
</protein>